<reference evidence="3 4" key="1">
    <citation type="submission" date="2017-10" db="EMBL/GenBank/DDBJ databases">
        <title>Massilia psychrophilum sp. nov., a novel purple-pigmented bacterium isolated from Tianshan glacier, Xinjiang Municipality, China.</title>
        <authorList>
            <person name="Wang H."/>
        </authorList>
    </citation>
    <scope>NUCLEOTIDE SEQUENCE [LARGE SCALE GENOMIC DNA]</scope>
    <source>
        <strain evidence="3 4">JCM 30074</strain>
    </source>
</reference>
<dbReference type="Gene3D" id="3.30.70.270">
    <property type="match status" value="1"/>
</dbReference>
<organism evidence="3 4">
    <name type="scientific">Massilia eurypsychrophila</name>
    <dbReference type="NCBI Taxonomy" id="1485217"/>
    <lineage>
        <taxon>Bacteria</taxon>
        <taxon>Pseudomonadati</taxon>
        <taxon>Pseudomonadota</taxon>
        <taxon>Betaproteobacteria</taxon>
        <taxon>Burkholderiales</taxon>
        <taxon>Oxalobacteraceae</taxon>
        <taxon>Telluria group</taxon>
        <taxon>Massilia</taxon>
    </lineage>
</organism>
<name>A0A2G8T7L9_9BURK</name>
<dbReference type="InterPro" id="IPR035919">
    <property type="entry name" value="EAL_sf"/>
</dbReference>
<dbReference type="PROSITE" id="PS50883">
    <property type="entry name" value="EAL"/>
    <property type="match status" value="1"/>
</dbReference>
<dbReference type="InterPro" id="IPR000160">
    <property type="entry name" value="GGDEF_dom"/>
</dbReference>
<dbReference type="InterPro" id="IPR029787">
    <property type="entry name" value="Nucleotide_cyclase"/>
</dbReference>
<dbReference type="Pfam" id="PF00990">
    <property type="entry name" value="GGDEF"/>
    <property type="match status" value="1"/>
</dbReference>
<evidence type="ECO:0000259" key="1">
    <source>
        <dbReference type="PROSITE" id="PS50883"/>
    </source>
</evidence>
<dbReference type="InterPro" id="IPR052155">
    <property type="entry name" value="Biofilm_reg_signaling"/>
</dbReference>
<dbReference type="SUPFAM" id="SSF141868">
    <property type="entry name" value="EAL domain-like"/>
    <property type="match status" value="1"/>
</dbReference>
<sequence>MQPDTVDAYESLIQFLYRAPIGLVQISADGAIELLNPMSASLLMPLAKDGGLENLFHVLATVSPQLSSMAADFAAPSGVVCESLRIDLSAAGGTDAGPQFLSISLLKLDANRLMAVLGDATSEMQREQATLTRRLNSAARMDGLTKMPNRRAVQEQVELMLARSIASVHGDFAVLFINVDRFKQINDTMGNAAGDQVLTTMAERLQAALRPSSNRIGLVGGPSQMAARIGGDEFVVVLDGMRRAEDVEAIALRLLEALGKPFRMSGHELSCSVSIGVILGAGAAGDADSVLRDASIAMAEAKREGGRRYVLFETSMRERAARRGDIEGDLRRALNEGELFVLYQPVVGFLEGGGSDHSAGVEALVRWQHPTRGVVPPLEFIEVAEECGLIGALGDYVLSKACRDFVQWQEELGDGAPRLLAVNLSRAQLAQPGWTDIVIEILRSSGMHAQHLQLEVTETLAAQDRQVQQRLHELKALGIKLALDDFGTGYSSLASLHLLPVDTVKIDRSFVCQGDTSDHHRVLIEATVKVARSLGMDTVAEGIETAAQAGVVRELRCDKGQGYLFSRPLAASALPHWLAAQSTTQMTLVPPPD</sequence>
<dbReference type="PROSITE" id="PS50887">
    <property type="entry name" value="GGDEF"/>
    <property type="match status" value="1"/>
</dbReference>
<dbReference type="Proteomes" id="UP000230390">
    <property type="component" value="Unassembled WGS sequence"/>
</dbReference>
<comment type="caution">
    <text evidence="3">The sequence shown here is derived from an EMBL/GenBank/DDBJ whole genome shotgun (WGS) entry which is preliminary data.</text>
</comment>
<dbReference type="Gene3D" id="3.20.20.450">
    <property type="entry name" value="EAL domain"/>
    <property type="match status" value="1"/>
</dbReference>
<evidence type="ECO:0000313" key="4">
    <source>
        <dbReference type="Proteomes" id="UP000230390"/>
    </source>
</evidence>
<feature type="domain" description="EAL" evidence="1">
    <location>
        <begin position="323"/>
        <end position="582"/>
    </location>
</feature>
<proteinExistence type="predicted"/>
<dbReference type="Pfam" id="PF00563">
    <property type="entry name" value="EAL"/>
    <property type="match status" value="1"/>
</dbReference>
<dbReference type="NCBIfam" id="TIGR00254">
    <property type="entry name" value="GGDEF"/>
    <property type="match status" value="1"/>
</dbReference>
<dbReference type="InterPro" id="IPR043128">
    <property type="entry name" value="Rev_trsase/Diguanyl_cyclase"/>
</dbReference>
<dbReference type="OrthoDB" id="9813903at2"/>
<dbReference type="PANTHER" id="PTHR44757">
    <property type="entry name" value="DIGUANYLATE CYCLASE DGCP"/>
    <property type="match status" value="1"/>
</dbReference>
<dbReference type="RefSeq" id="WP_099793954.1">
    <property type="nucleotide sequence ID" value="NZ_JBHLYV010000011.1"/>
</dbReference>
<evidence type="ECO:0000259" key="2">
    <source>
        <dbReference type="PROSITE" id="PS50887"/>
    </source>
</evidence>
<accession>A0A2G8T7L9</accession>
<gene>
    <name evidence="3" type="ORF">CR105_26750</name>
</gene>
<dbReference type="SMART" id="SM00267">
    <property type="entry name" value="GGDEF"/>
    <property type="match status" value="1"/>
</dbReference>
<dbReference type="CDD" id="cd01949">
    <property type="entry name" value="GGDEF"/>
    <property type="match status" value="1"/>
</dbReference>
<feature type="domain" description="GGDEF" evidence="2">
    <location>
        <begin position="170"/>
        <end position="314"/>
    </location>
</feature>
<dbReference type="AlphaFoldDB" id="A0A2G8T7L9"/>
<dbReference type="InterPro" id="IPR001633">
    <property type="entry name" value="EAL_dom"/>
</dbReference>
<evidence type="ECO:0000313" key="3">
    <source>
        <dbReference type="EMBL" id="PIL41979.1"/>
    </source>
</evidence>
<dbReference type="EMBL" id="PDOC01000047">
    <property type="protein sequence ID" value="PIL41979.1"/>
    <property type="molecule type" value="Genomic_DNA"/>
</dbReference>
<dbReference type="PANTHER" id="PTHR44757:SF2">
    <property type="entry name" value="BIOFILM ARCHITECTURE MAINTENANCE PROTEIN MBAA"/>
    <property type="match status" value="1"/>
</dbReference>
<dbReference type="SMART" id="SM00052">
    <property type="entry name" value="EAL"/>
    <property type="match status" value="1"/>
</dbReference>
<protein>
    <submittedName>
        <fullName evidence="3">GGDEF-domain containing protein</fullName>
    </submittedName>
</protein>
<keyword evidence="4" id="KW-1185">Reference proteome</keyword>
<dbReference type="SUPFAM" id="SSF55073">
    <property type="entry name" value="Nucleotide cyclase"/>
    <property type="match status" value="1"/>
</dbReference>
<dbReference type="CDD" id="cd01948">
    <property type="entry name" value="EAL"/>
    <property type="match status" value="1"/>
</dbReference>